<reference evidence="1" key="1">
    <citation type="submission" date="2020-05" db="EMBL/GenBank/DDBJ databases">
        <title>Mycena genomes resolve the evolution of fungal bioluminescence.</title>
        <authorList>
            <person name="Tsai I.J."/>
        </authorList>
    </citation>
    <scope>NUCLEOTIDE SEQUENCE</scope>
    <source>
        <strain evidence="1">160909Yilan</strain>
    </source>
</reference>
<evidence type="ECO:0000313" key="2">
    <source>
        <dbReference type="Proteomes" id="UP000623467"/>
    </source>
</evidence>
<accession>A0A8H6ZG23</accession>
<protein>
    <submittedName>
        <fullName evidence="1">Uncharacterized protein</fullName>
    </submittedName>
</protein>
<dbReference type="OrthoDB" id="2913000at2759"/>
<sequence>MDARWFPVEIEREIFEIAAIHHPECIPTFLQVCRRVHTWLEPILYRVLVIRTAWEHQHVPPAIRSKTLAFLQNSVQHVLLNLFWSNEMPSQEMDTYKTLFENCPGIKDVSLHMNPGPGLIFSLNKLRPQKLALPVPPISCTWGLASFTHPFFSSVTHLRLTQLCAYRSFEDENDLSRVTSLPALTHLALSPSIAKDILSRVVAAECPRLVIIVVVAFIREFAVSFVDKLTTIDPRVLVMAMESHESDWRRGAWRGDDCWVRAAAFLEKRRAGQAHGYLLDETKPRSPE</sequence>
<organism evidence="1 2">
    <name type="scientific">Mycena sanguinolenta</name>
    <dbReference type="NCBI Taxonomy" id="230812"/>
    <lineage>
        <taxon>Eukaryota</taxon>
        <taxon>Fungi</taxon>
        <taxon>Dikarya</taxon>
        <taxon>Basidiomycota</taxon>
        <taxon>Agaricomycotina</taxon>
        <taxon>Agaricomycetes</taxon>
        <taxon>Agaricomycetidae</taxon>
        <taxon>Agaricales</taxon>
        <taxon>Marasmiineae</taxon>
        <taxon>Mycenaceae</taxon>
        <taxon>Mycena</taxon>
    </lineage>
</organism>
<keyword evidence="2" id="KW-1185">Reference proteome</keyword>
<proteinExistence type="predicted"/>
<gene>
    <name evidence="1" type="ORF">MSAN_00258300</name>
</gene>
<dbReference type="Proteomes" id="UP000623467">
    <property type="component" value="Unassembled WGS sequence"/>
</dbReference>
<comment type="caution">
    <text evidence="1">The sequence shown here is derived from an EMBL/GenBank/DDBJ whole genome shotgun (WGS) entry which is preliminary data.</text>
</comment>
<name>A0A8H6ZG23_9AGAR</name>
<evidence type="ECO:0000313" key="1">
    <source>
        <dbReference type="EMBL" id="KAF7378323.1"/>
    </source>
</evidence>
<dbReference type="AlphaFoldDB" id="A0A8H6ZG23"/>
<dbReference type="EMBL" id="JACAZH010000001">
    <property type="protein sequence ID" value="KAF7378323.1"/>
    <property type="molecule type" value="Genomic_DNA"/>
</dbReference>